<dbReference type="EMBL" id="UYRR01034051">
    <property type="protein sequence ID" value="VDK60232.1"/>
    <property type="molecule type" value="Genomic_DNA"/>
</dbReference>
<dbReference type="AlphaFoldDB" id="A0A0M3KAH1"/>
<dbReference type="GO" id="GO:0005829">
    <property type="term" value="C:cytosol"/>
    <property type="evidence" value="ECO:0007669"/>
    <property type="project" value="TreeGrafter"/>
</dbReference>
<keyword evidence="3" id="KW-0479">Metal-binding</keyword>
<dbReference type="SUPFAM" id="SSF63411">
    <property type="entry name" value="LuxS/MPP-like metallohydrolase"/>
    <property type="match status" value="3"/>
</dbReference>
<dbReference type="OrthoDB" id="7784541at2759"/>
<evidence type="ECO:0000256" key="7">
    <source>
        <dbReference type="RuleBase" id="RU004447"/>
    </source>
</evidence>
<evidence type="ECO:0000256" key="6">
    <source>
        <dbReference type="ARBA" id="ARBA00023049"/>
    </source>
</evidence>
<feature type="domain" description="Peptidase M16 C-terminal" evidence="9">
    <location>
        <begin position="247"/>
        <end position="426"/>
    </location>
</feature>
<reference evidence="11 12" key="2">
    <citation type="submission" date="2018-11" db="EMBL/GenBank/DDBJ databases">
        <authorList>
            <consortium name="Pathogen Informatics"/>
        </authorList>
    </citation>
    <scope>NUCLEOTIDE SEQUENCE [LARGE SCALE GENOMIC DNA]</scope>
</reference>
<evidence type="ECO:0000259" key="8">
    <source>
        <dbReference type="Pfam" id="PF00675"/>
    </source>
</evidence>
<dbReference type="InterPro" id="IPR032632">
    <property type="entry name" value="Peptidase_M16_M"/>
</dbReference>
<feature type="domain" description="Peptidase M16 middle/third" evidence="10">
    <location>
        <begin position="432"/>
        <end position="618"/>
    </location>
</feature>
<evidence type="ECO:0000259" key="9">
    <source>
        <dbReference type="Pfam" id="PF05193"/>
    </source>
</evidence>
<evidence type="ECO:0000313" key="11">
    <source>
        <dbReference type="EMBL" id="VDK60232.1"/>
    </source>
</evidence>
<name>A0A0M3KAH1_ANISI</name>
<evidence type="ECO:0000256" key="1">
    <source>
        <dbReference type="ARBA" id="ARBA00007261"/>
    </source>
</evidence>
<dbReference type="InterPro" id="IPR001431">
    <property type="entry name" value="Pept_M16_Zn_BS"/>
</dbReference>
<accession>A0A0M3KAH1</accession>
<keyword evidence="4" id="KW-0378">Hydrolase</keyword>
<evidence type="ECO:0000256" key="4">
    <source>
        <dbReference type="ARBA" id="ARBA00022801"/>
    </source>
</evidence>
<dbReference type="FunFam" id="3.30.830.10:FF:000005">
    <property type="entry name" value="nardilysin isoform X1"/>
    <property type="match status" value="1"/>
</dbReference>
<dbReference type="GO" id="GO:0046872">
    <property type="term" value="F:metal ion binding"/>
    <property type="evidence" value="ECO:0007669"/>
    <property type="project" value="UniProtKB-KW"/>
</dbReference>
<dbReference type="InterPro" id="IPR050626">
    <property type="entry name" value="Peptidase_M16"/>
</dbReference>
<dbReference type="InterPro" id="IPR011249">
    <property type="entry name" value="Metalloenz_LuxS/M16"/>
</dbReference>
<dbReference type="FunFam" id="3.30.830.10:FF:000004">
    <property type="entry name" value="Putative insulin-degrading enzyme"/>
    <property type="match status" value="1"/>
</dbReference>
<dbReference type="PANTHER" id="PTHR43690:SF18">
    <property type="entry name" value="INSULIN-DEGRADING ENZYME-RELATED"/>
    <property type="match status" value="1"/>
</dbReference>
<dbReference type="Pfam" id="PF05193">
    <property type="entry name" value="Peptidase_M16_C"/>
    <property type="match status" value="1"/>
</dbReference>
<protein>
    <submittedName>
        <fullName evidence="13">Insulin-degrading enzyme (inferred by orthology to a human protein)</fullName>
    </submittedName>
</protein>
<evidence type="ECO:0000313" key="12">
    <source>
        <dbReference type="Proteomes" id="UP000267096"/>
    </source>
</evidence>
<dbReference type="PANTHER" id="PTHR43690">
    <property type="entry name" value="NARDILYSIN"/>
    <property type="match status" value="1"/>
</dbReference>
<dbReference type="GO" id="GO:0043171">
    <property type="term" value="P:peptide catabolic process"/>
    <property type="evidence" value="ECO:0007669"/>
    <property type="project" value="TreeGrafter"/>
</dbReference>
<reference evidence="13" key="1">
    <citation type="submission" date="2017-02" db="UniProtKB">
        <authorList>
            <consortium name="WormBaseParasite"/>
        </authorList>
    </citation>
    <scope>IDENTIFICATION</scope>
</reference>
<keyword evidence="2" id="KW-0645">Protease</keyword>
<dbReference type="Pfam" id="PF16187">
    <property type="entry name" value="Peptidase_M16_M"/>
    <property type="match status" value="1"/>
</dbReference>
<keyword evidence="6" id="KW-0482">Metalloprotease</keyword>
<feature type="domain" description="Peptidase M16 N-terminal" evidence="8">
    <location>
        <begin position="83"/>
        <end position="221"/>
    </location>
</feature>
<dbReference type="InterPro" id="IPR007863">
    <property type="entry name" value="Peptidase_M16_C"/>
</dbReference>
<keyword evidence="5" id="KW-0862">Zinc</keyword>
<dbReference type="InterPro" id="IPR011765">
    <property type="entry name" value="Pept_M16_N"/>
</dbReference>
<evidence type="ECO:0000256" key="3">
    <source>
        <dbReference type="ARBA" id="ARBA00022723"/>
    </source>
</evidence>
<dbReference type="GO" id="GO:0051603">
    <property type="term" value="P:proteolysis involved in protein catabolic process"/>
    <property type="evidence" value="ECO:0007669"/>
    <property type="project" value="TreeGrafter"/>
</dbReference>
<proteinExistence type="inferred from homology"/>
<dbReference type="WBParaSite" id="ASIM_0001796701-mRNA-1">
    <property type="protein sequence ID" value="ASIM_0001796701-mRNA-1"/>
    <property type="gene ID" value="ASIM_0001796701"/>
</dbReference>
<keyword evidence="12" id="KW-1185">Reference proteome</keyword>
<dbReference type="PROSITE" id="PS00143">
    <property type="entry name" value="INSULINASE"/>
    <property type="match status" value="1"/>
</dbReference>
<evidence type="ECO:0000256" key="5">
    <source>
        <dbReference type="ARBA" id="ARBA00022833"/>
    </source>
</evidence>
<evidence type="ECO:0000256" key="2">
    <source>
        <dbReference type="ARBA" id="ARBA00022670"/>
    </source>
</evidence>
<comment type="similarity">
    <text evidence="1 7">Belongs to the peptidase M16 family.</text>
</comment>
<organism evidence="13">
    <name type="scientific">Anisakis simplex</name>
    <name type="common">Herring worm</name>
    <dbReference type="NCBI Taxonomy" id="6269"/>
    <lineage>
        <taxon>Eukaryota</taxon>
        <taxon>Metazoa</taxon>
        <taxon>Ecdysozoa</taxon>
        <taxon>Nematoda</taxon>
        <taxon>Chromadorea</taxon>
        <taxon>Rhabditida</taxon>
        <taxon>Spirurina</taxon>
        <taxon>Ascaridomorpha</taxon>
        <taxon>Ascaridoidea</taxon>
        <taxon>Anisakidae</taxon>
        <taxon>Anisakis</taxon>
        <taxon>Anisakis simplex complex</taxon>
    </lineage>
</organism>
<sequence>MFHGYVTGHCRMQRYSVNVQTFRLLSRYSRTFLTYQRRAYSSTGGATMTAQKQAIISHRVNNIIKSAEDKREYRGLELKNGLRVLLISDPTADKSAASMDVNVGHLMDPWELPGLAHFCEHMLFLGTAKYPSENEYSKYISSHGGITNAFTGSDHTNYHFDIAPDHLPGALDRFVQFFLCPQFTESATEREVCAVDSENSNNLQNDQWRMIQLERSLSKPGHDYGKFGTGSKKTLLEDAREKGIEPREALLKFHQRYYSSDIMSCCIIGTESLDELENLVVSLNFGDIVAKNVERKVWQEGPYDRDQLGVKIELVPVKDLRYLTLMFPMKDYKDEYRAQPAHYISHLIGHEGPGSLLSELKRLGWVSSLSAGGRLIANGFGVFNISVDLSEEGLKHTDDIIRLIFNEIGLVKSNGPLRWIHDELKQLVETKFRFKDKEAPMNYVTQLSSELQRIGFEDVVCADYKMDQFKPDLINEILDALTPENMMYAVVSQEFANQEGNVREKWYQTEYKKTRVDQKSLKEWRSAMDMVPSCLQLPEKNEYIANRFDLKPREESASVAPRLIKDDQWSRIWFMQDDEFKLPKSSTRVAIHSPMMAADPMNTFLSAMYIICLQVRLTRFITTIEWRLLSACAIERPLLLIDVQCS</sequence>
<evidence type="ECO:0000313" key="13">
    <source>
        <dbReference type="WBParaSite" id="ASIM_0001796701-mRNA-1"/>
    </source>
</evidence>
<gene>
    <name evidence="11" type="ORF">ASIM_LOCUS17369</name>
</gene>
<evidence type="ECO:0000259" key="10">
    <source>
        <dbReference type="Pfam" id="PF16187"/>
    </source>
</evidence>
<dbReference type="Proteomes" id="UP000267096">
    <property type="component" value="Unassembled WGS sequence"/>
</dbReference>
<dbReference type="GO" id="GO:0004222">
    <property type="term" value="F:metalloendopeptidase activity"/>
    <property type="evidence" value="ECO:0007669"/>
    <property type="project" value="InterPro"/>
</dbReference>
<dbReference type="Pfam" id="PF00675">
    <property type="entry name" value="Peptidase_M16"/>
    <property type="match status" value="1"/>
</dbReference>
<dbReference type="GO" id="GO:0005739">
    <property type="term" value="C:mitochondrion"/>
    <property type="evidence" value="ECO:0007669"/>
    <property type="project" value="TreeGrafter"/>
</dbReference>
<dbReference type="Gene3D" id="3.30.830.10">
    <property type="entry name" value="Metalloenzyme, LuxS/M16 peptidase-like"/>
    <property type="match status" value="3"/>
</dbReference>